<dbReference type="HAMAP" id="MF_01678">
    <property type="entry name" value="Salvage_MtnA"/>
    <property type="match status" value="1"/>
</dbReference>
<dbReference type="STRING" id="85558.T45_03412"/>
<feature type="non-terminal residue" evidence="3">
    <location>
        <position position="406"/>
    </location>
</feature>
<dbReference type="InterPro" id="IPR005251">
    <property type="entry name" value="IF-M1Pi"/>
</dbReference>
<dbReference type="InterPro" id="IPR011559">
    <property type="entry name" value="Initiation_fac_2B_a/b/d"/>
</dbReference>
<dbReference type="Gene3D" id="1.20.120.420">
    <property type="entry name" value="translation initiation factor eif-2b, domain 1"/>
    <property type="match status" value="1"/>
</dbReference>
<dbReference type="NCBIfam" id="TIGR00512">
    <property type="entry name" value="salvage_mtnA"/>
    <property type="match status" value="1"/>
</dbReference>
<dbReference type="GO" id="GO:0019509">
    <property type="term" value="P:L-methionine salvage from methylthioadenosine"/>
    <property type="evidence" value="ECO:0007669"/>
    <property type="project" value="TreeGrafter"/>
</dbReference>
<sequence>MAVIEEAAHGERHASSFTWALLVRVLDSNTGIRPPAQLSRTVVLRGHVRCRAPPELQERPVMPQELRAVGWTGNSLALIDQTLLPHRHETRDVRDVDALVDAIQRLVVRGAPAIGAAGAYGVALALLQGGREGWTQAQVREAVARIREARPTAVNLMVCVDRVMTRFEEGLEAVLEEAAAVQREDVEGNRAMGAHGADWLLKRVADTVGDRPLRILTHCNTGALATAGWGTALGVIRELHARGRLELVYADETRPLLQGSRLTAWELVQEGIPHYVQADGAAAGTILRGEVDAAIVGADRIAANGDTANKVGTVGVALACADAGIPFLVAAPTTTVDLATATGDDIHIELRGENEVLEWAGVRTAPAESRGHNPAFDVTPGRLVTGLVTERGVLEVSAGELPGQYL</sequence>
<gene>
    <name evidence="3" type="primary">mtnA_1</name>
    <name evidence="3" type="ORF">STRTUCAR8_02420</name>
</gene>
<dbReference type="Pfam" id="PF01008">
    <property type="entry name" value="IF-2B"/>
    <property type="match status" value="1"/>
</dbReference>
<dbReference type="InterPro" id="IPR000649">
    <property type="entry name" value="IF-2B-related"/>
</dbReference>
<dbReference type="InterPro" id="IPR037171">
    <property type="entry name" value="NagB/RpiA_transferase-like"/>
</dbReference>
<evidence type="ECO:0000313" key="4">
    <source>
        <dbReference type="Proteomes" id="UP000010931"/>
    </source>
</evidence>
<name>L7EZS1_STRT8</name>
<evidence type="ECO:0000256" key="2">
    <source>
        <dbReference type="ARBA" id="ARBA00052401"/>
    </source>
</evidence>
<dbReference type="InterPro" id="IPR027363">
    <property type="entry name" value="M1Pi_N"/>
</dbReference>
<dbReference type="NCBIfam" id="NF004326">
    <property type="entry name" value="PRK05720.1"/>
    <property type="match status" value="1"/>
</dbReference>
<dbReference type="Gene3D" id="3.40.50.10470">
    <property type="entry name" value="Translation initiation factor eif-2b, domain 2"/>
    <property type="match status" value="1"/>
</dbReference>
<dbReference type="FunFam" id="3.40.50.10470:FF:000006">
    <property type="entry name" value="Methylthioribose-1-phosphate isomerase"/>
    <property type="match status" value="1"/>
</dbReference>
<dbReference type="PANTHER" id="PTHR43475">
    <property type="entry name" value="METHYLTHIORIBOSE-1-PHOSPHATE ISOMERASE"/>
    <property type="match status" value="1"/>
</dbReference>
<dbReference type="InterPro" id="IPR042529">
    <property type="entry name" value="IF_2B-like_C"/>
</dbReference>
<proteinExistence type="inferred from homology"/>
<comment type="caution">
    <text evidence="3">The sequence shown here is derived from an EMBL/GenBank/DDBJ whole genome shotgun (WGS) entry which is preliminary data.</text>
</comment>
<dbReference type="NCBIfam" id="TIGR00524">
    <property type="entry name" value="eIF-2B_rel"/>
    <property type="match status" value="1"/>
</dbReference>
<dbReference type="Proteomes" id="UP000010931">
    <property type="component" value="Unassembled WGS sequence"/>
</dbReference>
<keyword evidence="1 3" id="KW-0413">Isomerase</keyword>
<evidence type="ECO:0000256" key="1">
    <source>
        <dbReference type="ARBA" id="ARBA00023235"/>
    </source>
</evidence>
<dbReference type="FunFam" id="1.20.120.420:FF:000003">
    <property type="entry name" value="Methylthioribose-1-phosphate isomerase"/>
    <property type="match status" value="1"/>
</dbReference>
<dbReference type="GO" id="GO:0046523">
    <property type="term" value="F:S-methyl-5-thioribose-1-phosphate isomerase activity"/>
    <property type="evidence" value="ECO:0007669"/>
    <property type="project" value="UniProtKB-EC"/>
</dbReference>
<evidence type="ECO:0000313" key="3">
    <source>
        <dbReference type="EMBL" id="ELP63850.1"/>
    </source>
</evidence>
<comment type="catalytic activity">
    <reaction evidence="2">
        <text>5-(methylsulfanyl)-alpha-D-ribose 1-phosphate = 5-(methylsulfanyl)-D-ribulose 1-phosphate</text>
        <dbReference type="Rhea" id="RHEA:19989"/>
        <dbReference type="ChEBI" id="CHEBI:58533"/>
        <dbReference type="ChEBI" id="CHEBI:58548"/>
        <dbReference type="EC" id="5.3.1.23"/>
    </reaction>
</comment>
<keyword evidence="4" id="KW-1185">Reference proteome</keyword>
<dbReference type="EMBL" id="AEJB01000497">
    <property type="protein sequence ID" value="ELP63850.1"/>
    <property type="molecule type" value="Genomic_DNA"/>
</dbReference>
<dbReference type="SUPFAM" id="SSF100950">
    <property type="entry name" value="NagB/RpiA/CoA transferase-like"/>
    <property type="match status" value="1"/>
</dbReference>
<organism evidence="3 4">
    <name type="scientific">Streptomyces turgidiscabies (strain Car8)</name>
    <dbReference type="NCBI Taxonomy" id="698760"/>
    <lineage>
        <taxon>Bacteria</taxon>
        <taxon>Bacillati</taxon>
        <taxon>Actinomycetota</taxon>
        <taxon>Actinomycetes</taxon>
        <taxon>Kitasatosporales</taxon>
        <taxon>Streptomycetaceae</taxon>
        <taxon>Streptomyces</taxon>
    </lineage>
</organism>
<dbReference type="EC" id="5.3.1.23" evidence="3"/>
<dbReference type="AlphaFoldDB" id="L7EZS1"/>
<reference evidence="3 4" key="1">
    <citation type="journal article" date="2011" name="Plasmid">
        <title>Streptomyces turgidiscabies Car8 contains a modular pathogenicity island that shares virulence genes with other actinobacterial plant pathogens.</title>
        <authorList>
            <person name="Huguet-Tapia J.C."/>
            <person name="Badger J.H."/>
            <person name="Loria R."/>
            <person name="Pettis G.S."/>
        </authorList>
    </citation>
    <scope>NUCLEOTIDE SEQUENCE [LARGE SCALE GENOMIC DNA]</scope>
    <source>
        <strain evidence="3 4">Car8</strain>
    </source>
</reference>
<protein>
    <submittedName>
        <fullName evidence="3">S-methyl-5-thioribose-1-phosphate isomerase</fullName>
        <ecNumber evidence="3">5.3.1.23</ecNumber>
    </submittedName>
</protein>
<accession>L7EZS1</accession>
<dbReference type="PANTHER" id="PTHR43475:SF1">
    <property type="entry name" value="METHYLTHIORIBOSE-1-PHOSPHATE ISOMERASE"/>
    <property type="match status" value="1"/>
</dbReference>